<reference evidence="2" key="1">
    <citation type="submission" date="2016-06" db="EMBL/GenBank/DDBJ databases">
        <title>Parallel loss of symbiosis genes in relatives of nitrogen-fixing non-legume Parasponia.</title>
        <authorList>
            <person name="Van Velzen R."/>
            <person name="Holmer R."/>
            <person name="Bu F."/>
            <person name="Rutten L."/>
            <person name="Van Zeijl A."/>
            <person name="Liu W."/>
            <person name="Santuari L."/>
            <person name="Cao Q."/>
            <person name="Sharma T."/>
            <person name="Shen D."/>
            <person name="Roswanjaya Y."/>
            <person name="Wardhani T."/>
            <person name="Kalhor M.S."/>
            <person name="Jansen J."/>
            <person name="Van den Hoogen J."/>
            <person name="Gungor B."/>
            <person name="Hartog M."/>
            <person name="Hontelez J."/>
            <person name="Verver J."/>
            <person name="Yang W.-C."/>
            <person name="Schijlen E."/>
            <person name="Repin R."/>
            <person name="Schilthuizen M."/>
            <person name="Schranz E."/>
            <person name="Heidstra R."/>
            <person name="Miyata K."/>
            <person name="Fedorova E."/>
            <person name="Kohlen W."/>
            <person name="Bisseling T."/>
            <person name="Smit S."/>
            <person name="Geurts R."/>
        </authorList>
    </citation>
    <scope>NUCLEOTIDE SEQUENCE [LARGE SCALE GENOMIC DNA]</scope>
    <source>
        <strain evidence="2">cv. WU1-14</strain>
    </source>
</reference>
<dbReference type="AlphaFoldDB" id="A0A2P5DLT1"/>
<evidence type="ECO:0000313" key="2">
    <source>
        <dbReference type="Proteomes" id="UP000237105"/>
    </source>
</evidence>
<dbReference type="OrthoDB" id="10359329at2759"/>
<dbReference type="EMBL" id="JXTB01000029">
    <property type="protein sequence ID" value="PON74250.1"/>
    <property type="molecule type" value="Genomic_DNA"/>
</dbReference>
<gene>
    <name evidence="1" type="ORF">PanWU01x14_050820</name>
</gene>
<protein>
    <submittedName>
        <fullName evidence="1">Uncharacterized protein</fullName>
    </submittedName>
</protein>
<dbReference type="Proteomes" id="UP000237105">
    <property type="component" value="Unassembled WGS sequence"/>
</dbReference>
<name>A0A2P5DLT1_PARAD</name>
<keyword evidence="2" id="KW-1185">Reference proteome</keyword>
<evidence type="ECO:0000313" key="1">
    <source>
        <dbReference type="EMBL" id="PON74250.1"/>
    </source>
</evidence>
<organism evidence="1 2">
    <name type="scientific">Parasponia andersonii</name>
    <name type="common">Sponia andersonii</name>
    <dbReference type="NCBI Taxonomy" id="3476"/>
    <lineage>
        <taxon>Eukaryota</taxon>
        <taxon>Viridiplantae</taxon>
        <taxon>Streptophyta</taxon>
        <taxon>Embryophyta</taxon>
        <taxon>Tracheophyta</taxon>
        <taxon>Spermatophyta</taxon>
        <taxon>Magnoliopsida</taxon>
        <taxon>eudicotyledons</taxon>
        <taxon>Gunneridae</taxon>
        <taxon>Pentapetalae</taxon>
        <taxon>rosids</taxon>
        <taxon>fabids</taxon>
        <taxon>Rosales</taxon>
        <taxon>Cannabaceae</taxon>
        <taxon>Parasponia</taxon>
    </lineage>
</organism>
<comment type="caution">
    <text evidence="1">The sequence shown here is derived from an EMBL/GenBank/DDBJ whole genome shotgun (WGS) entry which is preliminary data.</text>
</comment>
<sequence>MINDPTILGNHEDPVRNHKLKTRNGIKDNGSDEQGISNAYFKLTKPLLSDEMKNKKGQNRGTETDEAKEVANFSMYHNGLGVENLVHEVELVLHYSESASSRLQLEKITSTRFSMF</sequence>
<proteinExistence type="predicted"/>
<accession>A0A2P5DLT1</accession>